<dbReference type="Pfam" id="PF11913">
    <property type="entry name" value="DUF3431"/>
    <property type="match status" value="1"/>
</dbReference>
<feature type="region of interest" description="Disordered" evidence="1">
    <location>
        <begin position="383"/>
        <end position="417"/>
    </location>
</feature>
<gene>
    <name evidence="3" type="ORF">GJ744_009317</name>
</gene>
<comment type="caution">
    <text evidence="3">The sequence shown here is derived from an EMBL/GenBank/DDBJ whole genome shotgun (WGS) entry which is preliminary data.</text>
</comment>
<keyword evidence="2" id="KW-0812">Transmembrane</keyword>
<keyword evidence="4" id="KW-1185">Reference proteome</keyword>
<dbReference type="Proteomes" id="UP000606974">
    <property type="component" value="Unassembled WGS sequence"/>
</dbReference>
<accession>A0A8H7AJT2</accession>
<feature type="compositionally biased region" description="Basic and acidic residues" evidence="1">
    <location>
        <begin position="384"/>
        <end position="394"/>
    </location>
</feature>
<dbReference type="AlphaFoldDB" id="A0A8H7AJT2"/>
<evidence type="ECO:0000256" key="2">
    <source>
        <dbReference type="SAM" id="Phobius"/>
    </source>
</evidence>
<feature type="transmembrane region" description="Helical" evidence="2">
    <location>
        <begin position="7"/>
        <end position="27"/>
    </location>
</feature>
<organism evidence="3 4">
    <name type="scientific">Endocarpon pusillum</name>
    <dbReference type="NCBI Taxonomy" id="364733"/>
    <lineage>
        <taxon>Eukaryota</taxon>
        <taxon>Fungi</taxon>
        <taxon>Dikarya</taxon>
        <taxon>Ascomycota</taxon>
        <taxon>Pezizomycotina</taxon>
        <taxon>Eurotiomycetes</taxon>
        <taxon>Chaetothyriomycetidae</taxon>
        <taxon>Verrucariales</taxon>
        <taxon>Verrucariaceae</taxon>
        <taxon>Endocarpon</taxon>
    </lineage>
</organism>
<dbReference type="PANTHER" id="PTHR37490">
    <property type="entry name" value="EXPRESSED PROTEIN"/>
    <property type="match status" value="1"/>
</dbReference>
<keyword evidence="2" id="KW-1133">Transmembrane helix</keyword>
<dbReference type="EMBL" id="JAACFV010000055">
    <property type="protein sequence ID" value="KAF7508326.1"/>
    <property type="molecule type" value="Genomic_DNA"/>
</dbReference>
<reference evidence="3" key="1">
    <citation type="submission" date="2020-02" db="EMBL/GenBank/DDBJ databases">
        <authorList>
            <person name="Palmer J.M."/>
        </authorList>
    </citation>
    <scope>NUCLEOTIDE SEQUENCE</scope>
    <source>
        <strain evidence="3">EPUS1.4</strain>
        <tissue evidence="3">Thallus</tissue>
    </source>
</reference>
<dbReference type="OrthoDB" id="426718at2759"/>
<feature type="compositionally biased region" description="Polar residues" evidence="1">
    <location>
        <begin position="55"/>
        <end position="72"/>
    </location>
</feature>
<keyword evidence="2" id="KW-0472">Membrane</keyword>
<feature type="region of interest" description="Disordered" evidence="1">
    <location>
        <begin position="55"/>
        <end position="86"/>
    </location>
</feature>
<evidence type="ECO:0000256" key="1">
    <source>
        <dbReference type="SAM" id="MobiDB-lite"/>
    </source>
</evidence>
<name>A0A8H7AJT2_9EURO</name>
<proteinExistence type="predicted"/>
<evidence type="ECO:0000313" key="3">
    <source>
        <dbReference type="EMBL" id="KAF7508326.1"/>
    </source>
</evidence>
<sequence length="417" mass="48273">MPVPRKIAPLLAFAAFGFIIIVLHLAVRQRSWRDIPQVVGLGEVVAGDSPAFEIQSPTSSLDDATQTGNRQTWKPRPSFLPGVPPGPGHNYTKVLVIAKVRDEKTDWIHEEIPDLQTAIYVADDPSAPLHPPKNKGNEVMIYLTYIIDHYEELPDIIMFMHSHRFSWHNNDILNNDAYEIITRLSSERVVRDGYMNLRCHWSPGCPDWIHPGNVEEDRDKKEERELARVWSELFPLDTIPQILAQPCCGQFALSRERVHAIPKIQFSFYRDWLMRTDLPDYLSGRVWEYIWQYIFTGKNAFCPDQHVCYCDGYGVCFENEQAFDHWFELRVKTNDLERELEAWRSKAKLIEDAATGVLDEANDLEVPEVGKDATLEYEIQQNKRQLDEQRDDAINKGNDPQNRAAIAGREWHDGDWY</sequence>
<protein>
    <submittedName>
        <fullName evidence="3">Uncharacterized protein</fullName>
    </submittedName>
</protein>
<dbReference type="InterPro" id="IPR021838">
    <property type="entry name" value="DUF3431"/>
</dbReference>
<dbReference type="PANTHER" id="PTHR37490:SF3">
    <property type="entry name" value="DUF3431 DOMAIN CONTAINING PROTEIN"/>
    <property type="match status" value="1"/>
</dbReference>
<evidence type="ECO:0000313" key="4">
    <source>
        <dbReference type="Proteomes" id="UP000606974"/>
    </source>
</evidence>